<dbReference type="Gene3D" id="3.40.140.10">
    <property type="entry name" value="Cytidine Deaminase, domain 2"/>
    <property type="match status" value="1"/>
</dbReference>
<evidence type="ECO:0000313" key="1">
    <source>
        <dbReference type="EMBL" id="CAI5447198.1"/>
    </source>
</evidence>
<sequence>MIGNEILQVYGAILGRQNNRQVEAINSFQLKVGYSDDGVDICFAEVEVFPELKIIGIYCCSENDILTGNEKSMLLKLALTMTGVEKIH</sequence>
<gene>
    <name evidence="1" type="ORF">CAMP_LOCUS9835</name>
</gene>
<dbReference type="EMBL" id="CANHGI010000004">
    <property type="protein sequence ID" value="CAI5447198.1"/>
    <property type="molecule type" value="Genomic_DNA"/>
</dbReference>
<reference evidence="1" key="1">
    <citation type="submission" date="2022-11" db="EMBL/GenBank/DDBJ databases">
        <authorList>
            <person name="Kikuchi T."/>
        </authorList>
    </citation>
    <scope>NUCLEOTIDE SEQUENCE</scope>
    <source>
        <strain evidence="1">PS1010</strain>
    </source>
</reference>
<evidence type="ECO:0000313" key="2">
    <source>
        <dbReference type="Proteomes" id="UP001152747"/>
    </source>
</evidence>
<proteinExistence type="predicted"/>
<accession>A0A9P1ILQ2</accession>
<dbReference type="Proteomes" id="UP001152747">
    <property type="component" value="Unassembled WGS sequence"/>
</dbReference>
<organism evidence="1 2">
    <name type="scientific">Caenorhabditis angaria</name>
    <dbReference type="NCBI Taxonomy" id="860376"/>
    <lineage>
        <taxon>Eukaryota</taxon>
        <taxon>Metazoa</taxon>
        <taxon>Ecdysozoa</taxon>
        <taxon>Nematoda</taxon>
        <taxon>Chromadorea</taxon>
        <taxon>Rhabditida</taxon>
        <taxon>Rhabditina</taxon>
        <taxon>Rhabditomorpha</taxon>
        <taxon>Rhabditoidea</taxon>
        <taxon>Rhabditidae</taxon>
        <taxon>Peloderinae</taxon>
        <taxon>Caenorhabditis</taxon>
    </lineage>
</organism>
<name>A0A9P1ILQ2_9PELO</name>
<protein>
    <submittedName>
        <fullName evidence="1">Uncharacterized protein</fullName>
    </submittedName>
</protein>
<keyword evidence="2" id="KW-1185">Reference proteome</keyword>
<dbReference type="OrthoDB" id="1378at2759"/>
<dbReference type="AlphaFoldDB" id="A0A9P1ILQ2"/>
<comment type="caution">
    <text evidence="1">The sequence shown here is derived from an EMBL/GenBank/DDBJ whole genome shotgun (WGS) entry which is preliminary data.</text>
</comment>